<dbReference type="Proteomes" id="UP000266906">
    <property type="component" value="Unassembled WGS sequence"/>
</dbReference>
<evidence type="ECO:0000313" key="2">
    <source>
        <dbReference type="EMBL" id="RPE27921.1"/>
    </source>
</evidence>
<organism evidence="2 3">
    <name type="scientific">Kitasatospora cineracea</name>
    <dbReference type="NCBI Taxonomy" id="88074"/>
    <lineage>
        <taxon>Bacteria</taxon>
        <taxon>Bacillati</taxon>
        <taxon>Actinomycetota</taxon>
        <taxon>Actinomycetes</taxon>
        <taxon>Kitasatosporales</taxon>
        <taxon>Streptomycetaceae</taxon>
        <taxon>Kitasatospora</taxon>
    </lineage>
</organism>
<dbReference type="EMBL" id="RKQG01000003">
    <property type="protein sequence ID" value="RPE27921.1"/>
    <property type="molecule type" value="Genomic_DNA"/>
</dbReference>
<protein>
    <submittedName>
        <fullName evidence="2">Uncharacterized protein</fullName>
    </submittedName>
</protein>
<feature type="region of interest" description="Disordered" evidence="1">
    <location>
        <begin position="1"/>
        <end position="56"/>
    </location>
</feature>
<sequence>MTSAQHRTAQHRTAQAPTAGHPAPPTAPTGCSREEKALSRPGGRRQADTSGPGVGR</sequence>
<gene>
    <name evidence="2" type="ORF">EDD38_7214</name>
</gene>
<reference evidence="2 3" key="1">
    <citation type="submission" date="2018-11" db="EMBL/GenBank/DDBJ databases">
        <title>Sequencing the genomes of 1000 actinobacteria strains.</title>
        <authorList>
            <person name="Klenk H.-P."/>
        </authorList>
    </citation>
    <scope>NUCLEOTIDE SEQUENCE [LARGE SCALE GENOMIC DNA]</scope>
    <source>
        <strain evidence="2 3">DSM 44781</strain>
    </source>
</reference>
<evidence type="ECO:0000313" key="3">
    <source>
        <dbReference type="Proteomes" id="UP000266906"/>
    </source>
</evidence>
<name>A0A3N4RB97_9ACTN</name>
<dbReference type="AlphaFoldDB" id="A0A3N4RB97"/>
<accession>A0A3N4RB97</accession>
<comment type="caution">
    <text evidence="2">The sequence shown here is derived from an EMBL/GenBank/DDBJ whole genome shotgun (WGS) entry which is preliminary data.</text>
</comment>
<proteinExistence type="predicted"/>
<keyword evidence="3" id="KW-1185">Reference proteome</keyword>
<evidence type="ECO:0000256" key="1">
    <source>
        <dbReference type="SAM" id="MobiDB-lite"/>
    </source>
</evidence>